<gene>
    <name evidence="1" type="ORF">GCM10023353_06270</name>
</gene>
<sequence>MAVTTGVVIDEMPEEGVPQGDQVHDEEAQCGCVGPVSGDERSVRGLVRTAVVKARDVSDEVRLRLMLAAAGDDGMSTVEYAIGTIAAAAFGAVLYQVVTGDDIVSALTGIIDDALATSV</sequence>
<dbReference type="Proteomes" id="UP001500839">
    <property type="component" value="Unassembled WGS sequence"/>
</dbReference>
<name>A0ABP9CAF4_9ACTN</name>
<evidence type="ECO:0000313" key="2">
    <source>
        <dbReference type="Proteomes" id="UP001500839"/>
    </source>
</evidence>
<organism evidence="1 2">
    <name type="scientific">Tomitella cavernea</name>
    <dbReference type="NCBI Taxonomy" id="1387982"/>
    <lineage>
        <taxon>Bacteria</taxon>
        <taxon>Bacillati</taxon>
        <taxon>Actinomycetota</taxon>
        <taxon>Actinomycetes</taxon>
        <taxon>Mycobacteriales</taxon>
        <taxon>Tomitella</taxon>
    </lineage>
</organism>
<dbReference type="InterPro" id="IPR025338">
    <property type="entry name" value="DUF4244"/>
</dbReference>
<keyword evidence="2" id="KW-1185">Reference proteome</keyword>
<dbReference type="EMBL" id="BAABKQ010000001">
    <property type="protein sequence ID" value="GAA4805981.1"/>
    <property type="molecule type" value="Genomic_DNA"/>
</dbReference>
<dbReference type="Pfam" id="PF14029">
    <property type="entry name" value="DUF4244"/>
    <property type="match status" value="1"/>
</dbReference>
<evidence type="ECO:0000313" key="1">
    <source>
        <dbReference type="EMBL" id="GAA4805981.1"/>
    </source>
</evidence>
<reference evidence="2" key="1">
    <citation type="journal article" date="2019" name="Int. J. Syst. Evol. Microbiol.">
        <title>The Global Catalogue of Microorganisms (GCM) 10K type strain sequencing project: providing services to taxonomists for standard genome sequencing and annotation.</title>
        <authorList>
            <consortium name="The Broad Institute Genomics Platform"/>
            <consortium name="The Broad Institute Genome Sequencing Center for Infectious Disease"/>
            <person name="Wu L."/>
            <person name="Ma J."/>
        </authorList>
    </citation>
    <scope>NUCLEOTIDE SEQUENCE [LARGE SCALE GENOMIC DNA]</scope>
    <source>
        <strain evidence="2">JCM 18542</strain>
    </source>
</reference>
<accession>A0ABP9CAF4</accession>
<proteinExistence type="predicted"/>
<protein>
    <recommendedName>
        <fullName evidence="3">DUF4244 domain-containing protein</fullName>
    </recommendedName>
</protein>
<comment type="caution">
    <text evidence="1">The sequence shown here is derived from an EMBL/GenBank/DDBJ whole genome shotgun (WGS) entry which is preliminary data.</text>
</comment>
<evidence type="ECO:0008006" key="3">
    <source>
        <dbReference type="Google" id="ProtNLM"/>
    </source>
</evidence>